<protein>
    <submittedName>
        <fullName evidence="1">F0F1-type ATP synthase assembly protein I</fullName>
    </submittedName>
</protein>
<name>A0ABX2S785_9ACTN</name>
<evidence type="ECO:0000313" key="1">
    <source>
        <dbReference type="EMBL" id="NYH84362.1"/>
    </source>
</evidence>
<comment type="caution">
    <text evidence="1">The sequence shown here is derived from an EMBL/GenBank/DDBJ whole genome shotgun (WGS) entry which is preliminary data.</text>
</comment>
<keyword evidence="2" id="KW-1185">Reference proteome</keyword>
<dbReference type="EMBL" id="JACBZA010000001">
    <property type="protein sequence ID" value="NYH84362.1"/>
    <property type="molecule type" value="Genomic_DNA"/>
</dbReference>
<dbReference type="RefSeq" id="WP_175542285.1">
    <property type="nucleotide sequence ID" value="NZ_FOOI01000001.1"/>
</dbReference>
<organism evidence="1 2">
    <name type="scientific">Actinopolymorpha cephalotaxi</name>
    <dbReference type="NCBI Taxonomy" id="504797"/>
    <lineage>
        <taxon>Bacteria</taxon>
        <taxon>Bacillati</taxon>
        <taxon>Actinomycetota</taxon>
        <taxon>Actinomycetes</taxon>
        <taxon>Propionibacteriales</taxon>
        <taxon>Actinopolymorphaceae</taxon>
        <taxon>Actinopolymorpha</taxon>
    </lineage>
</organism>
<evidence type="ECO:0000313" key="2">
    <source>
        <dbReference type="Proteomes" id="UP000533017"/>
    </source>
</evidence>
<gene>
    <name evidence="1" type="ORF">FHR37_003213</name>
</gene>
<proteinExistence type="predicted"/>
<sequence length="52" mass="5581">MSIYGRRQGGTPWGLVLLFLLALSLTAGVMIYRDGVAAANTVDNTTPTITQR</sequence>
<reference evidence="1 2" key="1">
    <citation type="submission" date="2020-07" db="EMBL/GenBank/DDBJ databases">
        <title>Sequencing the genomes of 1000 actinobacteria strains.</title>
        <authorList>
            <person name="Klenk H.-P."/>
        </authorList>
    </citation>
    <scope>NUCLEOTIDE SEQUENCE [LARGE SCALE GENOMIC DNA]</scope>
    <source>
        <strain evidence="1 2">DSM 45117</strain>
    </source>
</reference>
<dbReference type="Proteomes" id="UP000533017">
    <property type="component" value="Unassembled WGS sequence"/>
</dbReference>
<accession>A0ABX2S785</accession>